<evidence type="ECO:0000256" key="1">
    <source>
        <dbReference type="ARBA" id="ARBA00006484"/>
    </source>
</evidence>
<dbReference type="EMBL" id="JAVRRJ010000003">
    <property type="protein sequence ID" value="KAK5086758.1"/>
    <property type="molecule type" value="Genomic_DNA"/>
</dbReference>
<dbReference type="GO" id="GO:0016491">
    <property type="term" value="F:oxidoreductase activity"/>
    <property type="evidence" value="ECO:0007669"/>
    <property type="project" value="UniProtKB-KW"/>
</dbReference>
<comment type="caution">
    <text evidence="5">The sequence shown here is derived from an EMBL/GenBank/DDBJ whole genome shotgun (WGS) entry which is preliminary data.</text>
</comment>
<name>A0AAN7Y722_9EURO</name>
<dbReference type="InterPro" id="IPR020904">
    <property type="entry name" value="Sc_DH/Rdtase_CS"/>
</dbReference>
<dbReference type="Pfam" id="PF13561">
    <property type="entry name" value="adh_short_C2"/>
    <property type="match status" value="1"/>
</dbReference>
<evidence type="ECO:0000256" key="3">
    <source>
        <dbReference type="ARBA" id="ARBA00023002"/>
    </source>
</evidence>
<dbReference type="Gene3D" id="3.40.50.720">
    <property type="entry name" value="NAD(P)-binding Rossmann-like Domain"/>
    <property type="match status" value="1"/>
</dbReference>
<dbReference type="PANTHER" id="PTHR43618:SF18">
    <property type="entry name" value="SHORT CHAIN DEHYDROGENASE_REDUCTASE FAMILY (AFU_ORTHOLOGUE AFUA_5G12480)"/>
    <property type="match status" value="1"/>
</dbReference>
<dbReference type="Pfam" id="PF00106">
    <property type="entry name" value="adh_short"/>
    <property type="match status" value="1"/>
</dbReference>
<accession>A0AAN7Y722</accession>
<protein>
    <recommendedName>
        <fullName evidence="7">NAD(P)-binding protein</fullName>
    </recommendedName>
</protein>
<dbReference type="AlphaFoldDB" id="A0AAN7Y722"/>
<reference evidence="5 6" key="1">
    <citation type="submission" date="2023-08" db="EMBL/GenBank/DDBJ databases">
        <title>Black Yeasts Isolated from many extreme environments.</title>
        <authorList>
            <person name="Coleine C."/>
            <person name="Stajich J.E."/>
            <person name="Selbmann L."/>
        </authorList>
    </citation>
    <scope>NUCLEOTIDE SEQUENCE [LARGE SCALE GENOMIC DNA]</scope>
    <source>
        <strain evidence="5 6">CCFEE 5910</strain>
    </source>
</reference>
<dbReference type="PROSITE" id="PS00061">
    <property type="entry name" value="ADH_SHORT"/>
    <property type="match status" value="1"/>
</dbReference>
<keyword evidence="3" id="KW-0560">Oxidoreductase</keyword>
<dbReference type="InterPro" id="IPR052178">
    <property type="entry name" value="Sec_Metab_Biosynth_SDR"/>
</dbReference>
<evidence type="ECO:0000313" key="5">
    <source>
        <dbReference type="EMBL" id="KAK5086758.1"/>
    </source>
</evidence>
<dbReference type="PRINTS" id="PR00081">
    <property type="entry name" value="GDHRDH"/>
</dbReference>
<dbReference type="PRINTS" id="PR00080">
    <property type="entry name" value="SDRFAMILY"/>
</dbReference>
<evidence type="ECO:0000256" key="4">
    <source>
        <dbReference type="RuleBase" id="RU000363"/>
    </source>
</evidence>
<dbReference type="PANTHER" id="PTHR43618">
    <property type="entry name" value="7-ALPHA-HYDROXYSTEROID DEHYDROGENASE"/>
    <property type="match status" value="1"/>
</dbReference>
<evidence type="ECO:0000313" key="6">
    <source>
        <dbReference type="Proteomes" id="UP001309876"/>
    </source>
</evidence>
<evidence type="ECO:0000256" key="2">
    <source>
        <dbReference type="ARBA" id="ARBA00022857"/>
    </source>
</evidence>
<dbReference type="InterPro" id="IPR036291">
    <property type="entry name" value="NAD(P)-bd_dom_sf"/>
</dbReference>
<sequence length="300" mass="31697">MDITKPIDNLFSAKDLVVVITGGGSGIGLAFASALAKGNASKVFLLGRRLPVLEEAANSIDPNIVQAVQCDVTDPSSISAAVSQIEKQTSYVDVLINNAGIEGPDHKQIKAANTIAELQAEMLKEWDLWTPTWQTNTAAVIAVTGAFLHLLDAGNKRRGWVENKREVQQRVDGYTGDLSDTRTSQIITVTSISSFNREITASLAYTASKAGATVLGKSLANLLAPFGIRSNIIAPGRFPSAMTAGAETVYPVNKVPAGVPGQFEDMAGVVLYLVSRAGAYVNGNVQVCDGGRLSVMPAMY</sequence>
<proteinExistence type="inferred from homology"/>
<keyword evidence="2" id="KW-0521">NADP</keyword>
<dbReference type="SUPFAM" id="SSF51735">
    <property type="entry name" value="NAD(P)-binding Rossmann-fold domains"/>
    <property type="match status" value="1"/>
</dbReference>
<dbReference type="InterPro" id="IPR002347">
    <property type="entry name" value="SDR_fam"/>
</dbReference>
<dbReference type="Proteomes" id="UP001309876">
    <property type="component" value="Unassembled WGS sequence"/>
</dbReference>
<comment type="similarity">
    <text evidence="1 4">Belongs to the short-chain dehydrogenases/reductases (SDR) family.</text>
</comment>
<keyword evidence="6" id="KW-1185">Reference proteome</keyword>
<gene>
    <name evidence="5" type="ORF">LTR05_003926</name>
</gene>
<organism evidence="5 6">
    <name type="scientific">Lithohypha guttulata</name>
    <dbReference type="NCBI Taxonomy" id="1690604"/>
    <lineage>
        <taxon>Eukaryota</taxon>
        <taxon>Fungi</taxon>
        <taxon>Dikarya</taxon>
        <taxon>Ascomycota</taxon>
        <taxon>Pezizomycotina</taxon>
        <taxon>Eurotiomycetes</taxon>
        <taxon>Chaetothyriomycetidae</taxon>
        <taxon>Chaetothyriales</taxon>
        <taxon>Trichomeriaceae</taxon>
        <taxon>Lithohypha</taxon>
    </lineage>
</organism>
<evidence type="ECO:0008006" key="7">
    <source>
        <dbReference type="Google" id="ProtNLM"/>
    </source>
</evidence>